<dbReference type="InterPro" id="IPR038063">
    <property type="entry name" value="Transpep_catalytic_dom"/>
</dbReference>
<evidence type="ECO:0000256" key="3">
    <source>
        <dbReference type="ARBA" id="ARBA00022960"/>
    </source>
</evidence>
<name>A0A1W1IJ15_9LACT</name>
<dbReference type="InterPro" id="IPR005490">
    <property type="entry name" value="LD_TPept_cat_dom"/>
</dbReference>
<dbReference type="GO" id="GO:0071555">
    <property type="term" value="P:cell wall organization"/>
    <property type="evidence" value="ECO:0007669"/>
    <property type="project" value="UniProtKB-UniRule"/>
</dbReference>
<keyword evidence="4 6" id="KW-0573">Peptidoglycan synthesis</keyword>
<comment type="pathway">
    <text evidence="1 6">Cell wall biogenesis; peptidoglycan biosynthesis.</text>
</comment>
<keyword evidence="5 6" id="KW-0961">Cell wall biogenesis/degradation</keyword>
<evidence type="ECO:0000256" key="5">
    <source>
        <dbReference type="ARBA" id="ARBA00023316"/>
    </source>
</evidence>
<evidence type="ECO:0000259" key="7">
    <source>
        <dbReference type="PROSITE" id="PS52029"/>
    </source>
</evidence>
<keyword evidence="2" id="KW-0808">Transferase</keyword>
<dbReference type="EMBL" id="FWEY01000011">
    <property type="protein sequence ID" value="SLM53064.1"/>
    <property type="molecule type" value="Genomic_DNA"/>
</dbReference>
<proteinExistence type="predicted"/>
<accession>A0A1W1IJ15</accession>
<keyword evidence="9" id="KW-1185">Reference proteome</keyword>
<gene>
    <name evidence="8" type="ORF">TPAS_2776</name>
</gene>
<evidence type="ECO:0000313" key="8">
    <source>
        <dbReference type="EMBL" id="SLM53064.1"/>
    </source>
</evidence>
<dbReference type="PANTHER" id="PTHR30582">
    <property type="entry name" value="L,D-TRANSPEPTIDASE"/>
    <property type="match status" value="1"/>
</dbReference>
<feature type="active site" description="Nucleophile" evidence="6">
    <location>
        <position position="433"/>
    </location>
</feature>
<organism evidence="8 9">
    <name type="scientific">Trichococcus pasteurii</name>
    <dbReference type="NCBI Taxonomy" id="43064"/>
    <lineage>
        <taxon>Bacteria</taxon>
        <taxon>Bacillati</taxon>
        <taxon>Bacillota</taxon>
        <taxon>Bacilli</taxon>
        <taxon>Lactobacillales</taxon>
        <taxon>Carnobacteriaceae</taxon>
        <taxon>Trichococcus</taxon>
    </lineage>
</organism>
<dbReference type="PROSITE" id="PS52029">
    <property type="entry name" value="LD_TPASE"/>
    <property type="match status" value="1"/>
</dbReference>
<dbReference type="Pfam" id="PF03734">
    <property type="entry name" value="YkuD"/>
    <property type="match status" value="1"/>
</dbReference>
<dbReference type="PANTHER" id="PTHR30582:SF33">
    <property type="entry name" value="EXPORTED PROTEIN"/>
    <property type="match status" value="1"/>
</dbReference>
<evidence type="ECO:0000256" key="6">
    <source>
        <dbReference type="PROSITE-ProRule" id="PRU01373"/>
    </source>
</evidence>
<reference evidence="9" key="1">
    <citation type="submission" date="2016-04" db="EMBL/GenBank/DDBJ databases">
        <authorList>
            <person name="Strepis N."/>
        </authorList>
    </citation>
    <scope>NUCLEOTIDE SEQUENCE [LARGE SCALE GENOMIC DNA]</scope>
</reference>
<dbReference type="GO" id="GO:0018104">
    <property type="term" value="P:peptidoglycan-protein cross-linking"/>
    <property type="evidence" value="ECO:0007669"/>
    <property type="project" value="TreeGrafter"/>
</dbReference>
<dbReference type="UniPathway" id="UPA00219"/>
<dbReference type="Proteomes" id="UP000195985">
    <property type="component" value="Unassembled WGS sequence"/>
</dbReference>
<dbReference type="Gene3D" id="3.10.20.800">
    <property type="match status" value="1"/>
</dbReference>
<sequence>MKKKPIIIGAAAVLLVAAGYFGAGSYYEDKFLPNTMLDGIDISNDTVAQAKEETTAAIAQTQIQIVENGETIYAFTAAELGVSIDNTEKLETMKAEQSGWNWPILLFQDKQEETDLSGVAVDETALADILAAMPLENETRTAPVNATVVKGTEGYEISPETAGNKVDLELLKATMLEAIIAGETEIDLTEAYQQPTLTADDPILTETVKKLDDLTDTVIQYTISGQTETVPKTAIVEWLGIDENGEVSVNREGVAAYLQGLSDTYSTYSRTRDFLATDGETVQVPSGTYGWTLAVAAETDNLIEYVLAGEDVTVTPNYNGTGYHADGADIGTTYVEVDLSSQHMWYYKDGAVALETDIVSGHPQTPTPTGVFYIWNKEEDAVLKGYNPKTEKDYESPVEYWMPVDWTGIGIHDSSWQPAYGGEYWLTAGSNGCVNTPPGVMAELYGMIGIGVPVVIHS</sequence>
<evidence type="ECO:0000256" key="1">
    <source>
        <dbReference type="ARBA" id="ARBA00004752"/>
    </source>
</evidence>
<feature type="active site" description="Proton donor/acceptor" evidence="6">
    <location>
        <position position="412"/>
    </location>
</feature>
<evidence type="ECO:0000256" key="4">
    <source>
        <dbReference type="ARBA" id="ARBA00022984"/>
    </source>
</evidence>
<keyword evidence="3 6" id="KW-0133">Cell shape</keyword>
<protein>
    <recommendedName>
        <fullName evidence="7">L,D-TPase catalytic domain-containing protein</fullName>
    </recommendedName>
</protein>
<feature type="domain" description="L,D-TPase catalytic" evidence="7">
    <location>
        <begin position="333"/>
        <end position="457"/>
    </location>
</feature>
<dbReference type="InterPro" id="IPR022029">
    <property type="entry name" value="YoaR-like_PG-bd"/>
</dbReference>
<dbReference type="RefSeq" id="WP_086943787.1">
    <property type="nucleotide sequence ID" value="NZ_FONM01000015.1"/>
</dbReference>
<dbReference type="GO" id="GO:0005576">
    <property type="term" value="C:extracellular region"/>
    <property type="evidence" value="ECO:0007669"/>
    <property type="project" value="TreeGrafter"/>
</dbReference>
<dbReference type="GO" id="GO:0071972">
    <property type="term" value="F:peptidoglycan L,D-transpeptidase activity"/>
    <property type="evidence" value="ECO:0007669"/>
    <property type="project" value="TreeGrafter"/>
</dbReference>
<dbReference type="InterPro" id="IPR050979">
    <property type="entry name" value="LD-transpeptidase"/>
</dbReference>
<dbReference type="OrthoDB" id="3176960at2"/>
<dbReference type="Pfam" id="PF12229">
    <property type="entry name" value="PG_binding_4"/>
    <property type="match status" value="2"/>
</dbReference>
<dbReference type="InterPro" id="IPR038054">
    <property type="entry name" value="LD_TPept-like_central_sf"/>
</dbReference>
<dbReference type="SUPFAM" id="SSF141523">
    <property type="entry name" value="L,D-transpeptidase catalytic domain-like"/>
    <property type="match status" value="1"/>
</dbReference>
<dbReference type="GO" id="GO:0016740">
    <property type="term" value="F:transferase activity"/>
    <property type="evidence" value="ECO:0007669"/>
    <property type="project" value="UniProtKB-KW"/>
</dbReference>
<evidence type="ECO:0000256" key="2">
    <source>
        <dbReference type="ARBA" id="ARBA00022679"/>
    </source>
</evidence>
<dbReference type="STRING" id="43064.SAMN04488086_11552"/>
<dbReference type="SUPFAM" id="SSF143985">
    <property type="entry name" value="L,D-transpeptidase pre-catalytic domain-like"/>
    <property type="match status" value="1"/>
</dbReference>
<evidence type="ECO:0000313" key="9">
    <source>
        <dbReference type="Proteomes" id="UP000195985"/>
    </source>
</evidence>
<dbReference type="CDD" id="cd16913">
    <property type="entry name" value="YkuD_like"/>
    <property type="match status" value="1"/>
</dbReference>
<dbReference type="GO" id="GO:0008360">
    <property type="term" value="P:regulation of cell shape"/>
    <property type="evidence" value="ECO:0007669"/>
    <property type="project" value="UniProtKB-UniRule"/>
</dbReference>
<dbReference type="Gene3D" id="2.40.440.10">
    <property type="entry name" value="L,D-transpeptidase catalytic domain-like"/>
    <property type="match status" value="1"/>
</dbReference>
<dbReference type="AlphaFoldDB" id="A0A1W1IJ15"/>